<evidence type="ECO:0000256" key="5">
    <source>
        <dbReference type="SAM" id="MobiDB-lite"/>
    </source>
</evidence>
<dbReference type="InterPro" id="IPR018499">
    <property type="entry name" value="Tetraspanin/Peripherin"/>
</dbReference>
<evidence type="ECO:0000256" key="6">
    <source>
        <dbReference type="SAM" id="Phobius"/>
    </source>
</evidence>
<evidence type="ECO:0008006" key="9">
    <source>
        <dbReference type="Google" id="ProtNLM"/>
    </source>
</evidence>
<dbReference type="EMBL" id="JAIFTL010000062">
    <property type="protein sequence ID" value="KAG9324612.1"/>
    <property type="molecule type" value="Genomic_DNA"/>
</dbReference>
<feature type="transmembrane region" description="Helical" evidence="6">
    <location>
        <begin position="353"/>
        <end position="375"/>
    </location>
</feature>
<protein>
    <recommendedName>
        <fullName evidence="9">Tetraspanin Tsp2</fullName>
    </recommendedName>
</protein>
<keyword evidence="4 6" id="KW-0472">Membrane</keyword>
<sequence length="520" mass="57472">MKTKRDSYSEQIRASQYDPAVDADLYNFQREQQQQSKIQKRVSTTPRGSLDIPKPVVNNSLDHYPYSSSFSNNSDASTFINLTPSNSSSSALPDASAEGFYIPPPPCSSSAFARGNGYHSTPPSSEIVTCMSTTLPLLPPAPNKANAVSTNPGSAAGASLSKISSSILGRVPGHMKHPKSTSVASARSGLVSRGSRSSLQLNLRTYHPQQIPTLVPTPSHSPGGTWEGPNLAPSPLFPTMDPAFLKEQQLQQQMQLQGDGVIGDGINVLGNRVGYGTTRQDDARLQLEQEREYLKSRKLRCWTRSKILLLLSNTLLLVYSLACTVVMSMSWRGAEWTKPVLNSGIMMIANHNVLYLMMVTAPCGIVVALLGYYGILKQSRKVLSIYTVLLWPLFGLLTSIGYICYRRRNVALYQRLKFSWINEYTRDDRLVIQNALSCCGYRSMADYPSYDLHCFPRAPLPACESLFLQYQQNLLSNTSSAAFSLLPLQLLIMIVALLCSNHIDHLYRSANPITPKLYTQ</sequence>
<organism evidence="7 8">
    <name type="scientific">Mortierella alpina</name>
    <name type="common">Oleaginous fungus</name>
    <name type="synonym">Mortierella renispora</name>
    <dbReference type="NCBI Taxonomy" id="64518"/>
    <lineage>
        <taxon>Eukaryota</taxon>
        <taxon>Fungi</taxon>
        <taxon>Fungi incertae sedis</taxon>
        <taxon>Mucoromycota</taxon>
        <taxon>Mortierellomycotina</taxon>
        <taxon>Mortierellomycetes</taxon>
        <taxon>Mortierellales</taxon>
        <taxon>Mortierellaceae</taxon>
        <taxon>Mortierella</taxon>
    </lineage>
</organism>
<gene>
    <name evidence="7" type="ORF">KVV02_004106</name>
</gene>
<feature type="region of interest" description="Disordered" evidence="5">
    <location>
        <begin position="31"/>
        <end position="51"/>
    </location>
</feature>
<feature type="transmembrane region" description="Helical" evidence="6">
    <location>
        <begin position="307"/>
        <end position="333"/>
    </location>
</feature>
<proteinExistence type="predicted"/>
<evidence type="ECO:0000313" key="7">
    <source>
        <dbReference type="EMBL" id="KAG9324612.1"/>
    </source>
</evidence>
<feature type="region of interest" description="Disordered" evidence="5">
    <location>
        <begin position="169"/>
        <end position="197"/>
    </location>
</feature>
<evidence type="ECO:0000256" key="4">
    <source>
        <dbReference type="ARBA" id="ARBA00023136"/>
    </source>
</evidence>
<comment type="subcellular location">
    <subcellularLocation>
        <location evidence="1">Membrane</location>
        <topology evidence="1">Multi-pass membrane protein</topology>
    </subcellularLocation>
</comment>
<dbReference type="AlphaFoldDB" id="A0A9P8A978"/>
<feature type="transmembrane region" description="Helical" evidence="6">
    <location>
        <begin position="382"/>
        <end position="403"/>
    </location>
</feature>
<feature type="transmembrane region" description="Helical" evidence="6">
    <location>
        <begin position="481"/>
        <end position="499"/>
    </location>
</feature>
<name>A0A9P8A978_MORAP</name>
<evidence type="ECO:0000256" key="3">
    <source>
        <dbReference type="ARBA" id="ARBA00022989"/>
    </source>
</evidence>
<dbReference type="Pfam" id="PF00335">
    <property type="entry name" value="Tetraspanin"/>
    <property type="match status" value="1"/>
</dbReference>
<keyword evidence="2 6" id="KW-0812">Transmembrane</keyword>
<dbReference type="Proteomes" id="UP000717515">
    <property type="component" value="Unassembled WGS sequence"/>
</dbReference>
<evidence type="ECO:0000256" key="1">
    <source>
        <dbReference type="ARBA" id="ARBA00004141"/>
    </source>
</evidence>
<evidence type="ECO:0000313" key="8">
    <source>
        <dbReference type="Proteomes" id="UP000717515"/>
    </source>
</evidence>
<keyword evidence="3 6" id="KW-1133">Transmembrane helix</keyword>
<accession>A0A9P8A978</accession>
<evidence type="ECO:0000256" key="2">
    <source>
        <dbReference type="ARBA" id="ARBA00022692"/>
    </source>
</evidence>
<reference evidence="7" key="1">
    <citation type="submission" date="2021-07" db="EMBL/GenBank/DDBJ databases">
        <title>Draft genome of Mortierella alpina, strain LL118, isolated from an aspen leaf litter sample.</title>
        <authorList>
            <person name="Yang S."/>
            <person name="Vinatzer B.A."/>
        </authorList>
    </citation>
    <scope>NUCLEOTIDE SEQUENCE</scope>
    <source>
        <strain evidence="7">LL118</strain>
    </source>
</reference>
<dbReference type="GO" id="GO:0016020">
    <property type="term" value="C:membrane"/>
    <property type="evidence" value="ECO:0007669"/>
    <property type="project" value="UniProtKB-SubCell"/>
</dbReference>
<feature type="compositionally biased region" description="Low complexity" evidence="5">
    <location>
        <begin position="184"/>
        <end position="197"/>
    </location>
</feature>
<comment type="caution">
    <text evidence="7">The sequence shown here is derived from an EMBL/GenBank/DDBJ whole genome shotgun (WGS) entry which is preliminary data.</text>
</comment>